<feature type="transmembrane region" description="Helical" evidence="8">
    <location>
        <begin position="306"/>
        <end position="326"/>
    </location>
</feature>
<protein>
    <submittedName>
        <fullName evidence="9">ABC-type Fe3+-siderophore transport system, permease component</fullName>
    </submittedName>
</protein>
<feature type="transmembrane region" description="Helical" evidence="8">
    <location>
        <begin position="78"/>
        <end position="99"/>
    </location>
</feature>
<feature type="transmembrane region" description="Helical" evidence="8">
    <location>
        <begin position="145"/>
        <end position="165"/>
    </location>
</feature>
<accession>J7IVA1</accession>
<keyword evidence="4" id="KW-1003">Cell membrane</keyword>
<comment type="subcellular location">
    <subcellularLocation>
        <location evidence="1">Cell membrane</location>
        <topology evidence="1">Multi-pass membrane protein</topology>
    </subcellularLocation>
</comment>
<dbReference type="HOGENOM" id="CLU_013016_0_0_9"/>
<dbReference type="InterPro" id="IPR037294">
    <property type="entry name" value="ABC_BtuC-like"/>
</dbReference>
<name>J7IVA1_DESMD</name>
<feature type="transmembrane region" description="Helical" evidence="8">
    <location>
        <begin position="111"/>
        <end position="130"/>
    </location>
</feature>
<keyword evidence="10" id="KW-1185">Reference proteome</keyword>
<feature type="transmembrane region" description="Helical" evidence="8">
    <location>
        <begin position="269"/>
        <end position="294"/>
    </location>
</feature>
<gene>
    <name evidence="9" type="ordered locus">Desmer_0602</name>
</gene>
<feature type="transmembrane region" description="Helical" evidence="8">
    <location>
        <begin position="25"/>
        <end position="42"/>
    </location>
</feature>
<dbReference type="KEGG" id="dmi:Desmer_0602"/>
<dbReference type="STRING" id="768704.Desmer_0602"/>
<evidence type="ECO:0000256" key="3">
    <source>
        <dbReference type="ARBA" id="ARBA00022448"/>
    </source>
</evidence>
<evidence type="ECO:0000256" key="6">
    <source>
        <dbReference type="ARBA" id="ARBA00022989"/>
    </source>
</evidence>
<dbReference type="GO" id="GO:0022857">
    <property type="term" value="F:transmembrane transporter activity"/>
    <property type="evidence" value="ECO:0007669"/>
    <property type="project" value="InterPro"/>
</dbReference>
<dbReference type="InterPro" id="IPR000522">
    <property type="entry name" value="ABC_transptr_permease_BtuC"/>
</dbReference>
<feature type="transmembrane region" description="Helical" evidence="8">
    <location>
        <begin position="217"/>
        <end position="238"/>
    </location>
</feature>
<dbReference type="AlphaFoldDB" id="J7IVA1"/>
<evidence type="ECO:0000256" key="5">
    <source>
        <dbReference type="ARBA" id="ARBA00022692"/>
    </source>
</evidence>
<feature type="transmembrane region" description="Helical" evidence="8">
    <location>
        <begin position="177"/>
        <end position="197"/>
    </location>
</feature>
<sequence>MVHNESVLDSGTTNHYLNYTWKKKLIFLSLAAMTGVLALYAISAGSAELSPWQVLLTLLGQTEGQSQIIIWSIRLPRVLSAMVAGIGLATAGSVMQTILRNPLASPSTLGIAQGAAFGAALAIIGLGAGSTPSTGGGALLINNPYIVTISAFIAAMLTTLIILFLAQYKGVSPESMVLAGVALGSLFSAATMLLQYFTNDVNVAAVVFWTFGDIGRAAWGELGIMTCVVCGSLIFFLFNRWNYNALDSGAETAKGLGVNVEKTRQWGMFFASLITATVVSFLGIIAFIGLVAPHLVKRLIGGDNRFLIPASGIMGALLLLAADTLARRIIAPVVLPVGAVTSFLGAPLFLYLLVRGAKLR</sequence>
<dbReference type="GO" id="GO:0033214">
    <property type="term" value="P:siderophore-iron import into cell"/>
    <property type="evidence" value="ECO:0007669"/>
    <property type="project" value="TreeGrafter"/>
</dbReference>
<dbReference type="CDD" id="cd06550">
    <property type="entry name" value="TM_ABC_iron-siderophores_like"/>
    <property type="match status" value="1"/>
</dbReference>
<dbReference type="EMBL" id="CP003629">
    <property type="protein sequence ID" value="AFQ42636.1"/>
    <property type="molecule type" value="Genomic_DNA"/>
</dbReference>
<evidence type="ECO:0000313" key="10">
    <source>
        <dbReference type="Proteomes" id="UP000005262"/>
    </source>
</evidence>
<comment type="similarity">
    <text evidence="2">Belongs to the binding-protein-dependent transport system permease family. FecCD subfamily.</text>
</comment>
<evidence type="ECO:0000313" key="9">
    <source>
        <dbReference type="EMBL" id="AFQ42636.1"/>
    </source>
</evidence>
<dbReference type="Proteomes" id="UP000005262">
    <property type="component" value="Chromosome"/>
</dbReference>
<organism evidence="9 10">
    <name type="scientific">Desulfosporosinus meridiei (strain ATCC BAA-275 / DSM 13257 / KCTC 12902 / NCIMB 13706 / S10)</name>
    <dbReference type="NCBI Taxonomy" id="768704"/>
    <lineage>
        <taxon>Bacteria</taxon>
        <taxon>Bacillati</taxon>
        <taxon>Bacillota</taxon>
        <taxon>Clostridia</taxon>
        <taxon>Eubacteriales</taxon>
        <taxon>Desulfitobacteriaceae</taxon>
        <taxon>Desulfosporosinus</taxon>
    </lineage>
</organism>
<dbReference type="PANTHER" id="PTHR30472:SF25">
    <property type="entry name" value="ABC TRANSPORTER PERMEASE PROTEIN MJ0876-RELATED"/>
    <property type="match status" value="1"/>
</dbReference>
<dbReference type="RefSeq" id="WP_014901558.1">
    <property type="nucleotide sequence ID" value="NC_018515.1"/>
</dbReference>
<evidence type="ECO:0000256" key="4">
    <source>
        <dbReference type="ARBA" id="ARBA00022475"/>
    </source>
</evidence>
<proteinExistence type="inferred from homology"/>
<dbReference type="SUPFAM" id="SSF81345">
    <property type="entry name" value="ABC transporter involved in vitamin B12 uptake, BtuC"/>
    <property type="match status" value="1"/>
</dbReference>
<dbReference type="OrthoDB" id="9792889at2"/>
<dbReference type="FunFam" id="1.10.3470.10:FF:000001">
    <property type="entry name" value="Vitamin B12 ABC transporter permease BtuC"/>
    <property type="match status" value="1"/>
</dbReference>
<dbReference type="GO" id="GO:0005886">
    <property type="term" value="C:plasma membrane"/>
    <property type="evidence" value="ECO:0007669"/>
    <property type="project" value="UniProtKB-SubCell"/>
</dbReference>
<keyword evidence="5 8" id="KW-0812">Transmembrane</keyword>
<evidence type="ECO:0000256" key="2">
    <source>
        <dbReference type="ARBA" id="ARBA00007935"/>
    </source>
</evidence>
<dbReference type="Gene3D" id="1.10.3470.10">
    <property type="entry name" value="ABC transporter involved in vitamin B12 uptake, BtuC"/>
    <property type="match status" value="1"/>
</dbReference>
<keyword evidence="6 8" id="KW-1133">Transmembrane helix</keyword>
<dbReference type="eggNOG" id="COG0609">
    <property type="taxonomic scope" value="Bacteria"/>
</dbReference>
<dbReference type="Pfam" id="PF01032">
    <property type="entry name" value="FecCD"/>
    <property type="match status" value="1"/>
</dbReference>
<reference evidence="9 10" key="1">
    <citation type="journal article" date="2012" name="J. Bacteriol.">
        <title>Complete genome sequences of Desulfosporosinus orientis DSM765T, Desulfosporosinus youngiae DSM17734T, Desulfosporosinus meridiei DSM13257T, and Desulfosporosinus acidiphilus DSM22704T.</title>
        <authorList>
            <person name="Pester M."/>
            <person name="Brambilla E."/>
            <person name="Alazard D."/>
            <person name="Rattei T."/>
            <person name="Weinmaier T."/>
            <person name="Han J."/>
            <person name="Lucas S."/>
            <person name="Lapidus A."/>
            <person name="Cheng J.F."/>
            <person name="Goodwin L."/>
            <person name="Pitluck S."/>
            <person name="Peters L."/>
            <person name="Ovchinnikova G."/>
            <person name="Teshima H."/>
            <person name="Detter J.C."/>
            <person name="Han C.S."/>
            <person name="Tapia R."/>
            <person name="Land M.L."/>
            <person name="Hauser L."/>
            <person name="Kyrpides N.C."/>
            <person name="Ivanova N.N."/>
            <person name="Pagani I."/>
            <person name="Huntmann M."/>
            <person name="Wei C.L."/>
            <person name="Davenport K.W."/>
            <person name="Daligault H."/>
            <person name="Chain P.S."/>
            <person name="Chen A."/>
            <person name="Mavromatis K."/>
            <person name="Markowitz V."/>
            <person name="Szeto E."/>
            <person name="Mikhailova N."/>
            <person name="Pati A."/>
            <person name="Wagner M."/>
            <person name="Woyke T."/>
            <person name="Ollivier B."/>
            <person name="Klenk H.P."/>
            <person name="Spring S."/>
            <person name="Loy A."/>
        </authorList>
    </citation>
    <scope>NUCLEOTIDE SEQUENCE [LARGE SCALE GENOMIC DNA]</scope>
    <source>
        <strain evidence="10">ATCC BAA-275 / DSM 13257 / NCIMB 13706 / S10</strain>
    </source>
</reference>
<dbReference type="PANTHER" id="PTHR30472">
    <property type="entry name" value="FERRIC ENTEROBACTIN TRANSPORT SYSTEM PERMEASE PROTEIN"/>
    <property type="match status" value="1"/>
</dbReference>
<evidence type="ECO:0000256" key="7">
    <source>
        <dbReference type="ARBA" id="ARBA00023136"/>
    </source>
</evidence>
<keyword evidence="3" id="KW-0813">Transport</keyword>
<evidence type="ECO:0000256" key="8">
    <source>
        <dbReference type="SAM" id="Phobius"/>
    </source>
</evidence>
<evidence type="ECO:0000256" key="1">
    <source>
        <dbReference type="ARBA" id="ARBA00004651"/>
    </source>
</evidence>
<reference evidence="10" key="2">
    <citation type="submission" date="2012-08" db="EMBL/GenBank/DDBJ databases">
        <title>Finished genome of Desulfosporosinus meridiei DSM 13257.</title>
        <authorList>
            <person name="Huntemann M."/>
            <person name="Wei C.-L."/>
            <person name="Han J."/>
            <person name="Detter J.C."/>
            <person name="Han C."/>
            <person name="Davenport K."/>
            <person name="Daligault H."/>
            <person name="Erkkila T."/>
            <person name="Gu W."/>
            <person name="Munk A.C.C."/>
            <person name="Teshima H."/>
            <person name="Xu Y."/>
            <person name="Chain P."/>
            <person name="Tapia R."/>
            <person name="Chen A."/>
            <person name="Krypides N."/>
            <person name="Mavromatis K."/>
            <person name="Markowitz V."/>
            <person name="Szeto E."/>
            <person name="Ivanova N."/>
            <person name="Mikhailova N."/>
            <person name="Ovchinnikova G."/>
            <person name="Pagani I."/>
            <person name="Pati A."/>
            <person name="Goodwin L."/>
            <person name="Peters L."/>
            <person name="Pitluck S."/>
            <person name="Woyke T."/>
            <person name="Pester M."/>
            <person name="Spring S."/>
            <person name="Ollivier B."/>
            <person name="Rattei T."/>
            <person name="Klenk H.-P."/>
            <person name="Wagner M."/>
            <person name="Loy A."/>
        </authorList>
    </citation>
    <scope>NUCLEOTIDE SEQUENCE [LARGE SCALE GENOMIC DNA]</scope>
    <source>
        <strain evidence="10">ATCC BAA-275 / DSM 13257 / NCIMB 13706 / S10</strain>
    </source>
</reference>
<feature type="transmembrane region" description="Helical" evidence="8">
    <location>
        <begin position="333"/>
        <end position="354"/>
    </location>
</feature>
<keyword evidence="7 8" id="KW-0472">Membrane</keyword>